<sequence>MPITGSIIEFARRAAGMSQQQLAHAARTAQSSISEYESGRKSPTLAVVERLVSAAGADLAVVPRVQFFYEMLSEDRVFFVPDRLWSIPPPMCFARMRLRDFPGVGGKPVWDMSKREDRIGFYSLLLTYGMPEMIEQAVDGALLVDAWRQLKLPKPIREAWAPLIESVNGRGDPVRDIAVEPDDG</sequence>
<keyword evidence="3" id="KW-1185">Reference proteome</keyword>
<evidence type="ECO:0000259" key="1">
    <source>
        <dbReference type="PROSITE" id="PS50943"/>
    </source>
</evidence>
<evidence type="ECO:0000313" key="3">
    <source>
        <dbReference type="Proteomes" id="UP001500571"/>
    </source>
</evidence>
<feature type="domain" description="HTH cro/C1-type" evidence="1">
    <location>
        <begin position="8"/>
        <end position="62"/>
    </location>
</feature>
<dbReference type="EMBL" id="BAAAPB010000001">
    <property type="protein sequence ID" value="GAA1949288.1"/>
    <property type="molecule type" value="Genomic_DNA"/>
</dbReference>
<reference evidence="3" key="1">
    <citation type="journal article" date="2019" name="Int. J. Syst. Evol. Microbiol.">
        <title>The Global Catalogue of Microorganisms (GCM) 10K type strain sequencing project: providing services to taxonomists for standard genome sequencing and annotation.</title>
        <authorList>
            <consortium name="The Broad Institute Genomics Platform"/>
            <consortium name="The Broad Institute Genome Sequencing Center for Infectious Disease"/>
            <person name="Wu L."/>
            <person name="Ma J."/>
        </authorList>
    </citation>
    <scope>NUCLEOTIDE SEQUENCE [LARGE SCALE GENOMIC DNA]</scope>
    <source>
        <strain evidence="3">JCM 15309</strain>
    </source>
</reference>
<proteinExistence type="predicted"/>
<comment type="caution">
    <text evidence="2">The sequence shown here is derived from an EMBL/GenBank/DDBJ whole genome shotgun (WGS) entry which is preliminary data.</text>
</comment>
<name>A0ABP5BRJ3_9ACTN</name>
<protein>
    <recommendedName>
        <fullName evidence="1">HTH cro/C1-type domain-containing protein</fullName>
    </recommendedName>
</protein>
<dbReference type="SUPFAM" id="SSF47413">
    <property type="entry name" value="lambda repressor-like DNA-binding domains"/>
    <property type="match status" value="1"/>
</dbReference>
<dbReference type="Pfam" id="PF13560">
    <property type="entry name" value="HTH_31"/>
    <property type="match status" value="1"/>
</dbReference>
<organism evidence="2 3">
    <name type="scientific">Nocardioides panacihumi</name>
    <dbReference type="NCBI Taxonomy" id="400774"/>
    <lineage>
        <taxon>Bacteria</taxon>
        <taxon>Bacillati</taxon>
        <taxon>Actinomycetota</taxon>
        <taxon>Actinomycetes</taxon>
        <taxon>Propionibacteriales</taxon>
        <taxon>Nocardioidaceae</taxon>
        <taxon>Nocardioides</taxon>
    </lineage>
</organism>
<gene>
    <name evidence="2" type="ORF">GCM10009798_05630</name>
</gene>
<dbReference type="PROSITE" id="PS50943">
    <property type="entry name" value="HTH_CROC1"/>
    <property type="match status" value="1"/>
</dbReference>
<dbReference type="RefSeq" id="WP_344042195.1">
    <property type="nucleotide sequence ID" value="NZ_BAAAPB010000001.1"/>
</dbReference>
<dbReference type="CDD" id="cd00093">
    <property type="entry name" value="HTH_XRE"/>
    <property type="match status" value="1"/>
</dbReference>
<dbReference type="Proteomes" id="UP001500571">
    <property type="component" value="Unassembled WGS sequence"/>
</dbReference>
<evidence type="ECO:0000313" key="2">
    <source>
        <dbReference type="EMBL" id="GAA1949288.1"/>
    </source>
</evidence>
<dbReference type="InterPro" id="IPR010982">
    <property type="entry name" value="Lambda_DNA-bd_dom_sf"/>
</dbReference>
<dbReference type="Gene3D" id="1.10.260.40">
    <property type="entry name" value="lambda repressor-like DNA-binding domains"/>
    <property type="match status" value="1"/>
</dbReference>
<dbReference type="InterPro" id="IPR001387">
    <property type="entry name" value="Cro/C1-type_HTH"/>
</dbReference>
<dbReference type="SMART" id="SM00530">
    <property type="entry name" value="HTH_XRE"/>
    <property type="match status" value="1"/>
</dbReference>
<accession>A0ABP5BRJ3</accession>